<evidence type="ECO:0000259" key="6">
    <source>
        <dbReference type="PROSITE" id="PS51387"/>
    </source>
</evidence>
<comment type="cofactor">
    <cofactor evidence="1">
        <name>FAD</name>
        <dbReference type="ChEBI" id="CHEBI:57692"/>
    </cofactor>
</comment>
<evidence type="ECO:0000256" key="1">
    <source>
        <dbReference type="ARBA" id="ARBA00001974"/>
    </source>
</evidence>
<reference evidence="7 8" key="1">
    <citation type="submission" date="2020-03" db="EMBL/GenBank/DDBJ databases">
        <title>Whole genome shotgun sequence of Phytohabitans houttuyneae NBRC 108639.</title>
        <authorList>
            <person name="Komaki H."/>
            <person name="Tamura T."/>
        </authorList>
    </citation>
    <scope>NUCLEOTIDE SEQUENCE [LARGE SCALE GENOMIC DNA]</scope>
    <source>
        <strain evidence="7 8">NBRC 108639</strain>
    </source>
</reference>
<dbReference type="PROSITE" id="PS51387">
    <property type="entry name" value="FAD_PCMH"/>
    <property type="match status" value="1"/>
</dbReference>
<reference evidence="7 8" key="2">
    <citation type="submission" date="2020-03" db="EMBL/GenBank/DDBJ databases">
        <authorList>
            <person name="Ichikawa N."/>
            <person name="Kimura A."/>
            <person name="Kitahashi Y."/>
            <person name="Uohara A."/>
        </authorList>
    </citation>
    <scope>NUCLEOTIDE SEQUENCE [LARGE SCALE GENOMIC DNA]</scope>
    <source>
        <strain evidence="7 8">NBRC 108639</strain>
    </source>
</reference>
<dbReference type="InterPro" id="IPR050416">
    <property type="entry name" value="FAD-linked_Oxidoreductase"/>
</dbReference>
<evidence type="ECO:0000313" key="7">
    <source>
        <dbReference type="EMBL" id="GFJ76408.1"/>
    </source>
</evidence>
<dbReference type="PANTHER" id="PTHR42973">
    <property type="entry name" value="BINDING OXIDOREDUCTASE, PUTATIVE (AFU_ORTHOLOGUE AFUA_1G17690)-RELATED"/>
    <property type="match status" value="1"/>
</dbReference>
<evidence type="ECO:0000256" key="2">
    <source>
        <dbReference type="ARBA" id="ARBA00005466"/>
    </source>
</evidence>
<evidence type="ECO:0000256" key="3">
    <source>
        <dbReference type="ARBA" id="ARBA00022630"/>
    </source>
</evidence>
<accession>A0A6V8K292</accession>
<feature type="domain" description="FAD-binding PCMH-type" evidence="6">
    <location>
        <begin position="1"/>
        <end position="112"/>
    </location>
</feature>
<dbReference type="EMBL" id="BLPF01000001">
    <property type="protein sequence ID" value="GFJ76408.1"/>
    <property type="molecule type" value="Genomic_DNA"/>
</dbReference>
<dbReference type="Pfam" id="PF01565">
    <property type="entry name" value="FAD_binding_4"/>
    <property type="match status" value="1"/>
</dbReference>
<protein>
    <submittedName>
        <fullName evidence="7">Oxidoreductase</fullName>
    </submittedName>
</protein>
<dbReference type="GO" id="GO:0071949">
    <property type="term" value="F:FAD binding"/>
    <property type="evidence" value="ECO:0007669"/>
    <property type="project" value="InterPro"/>
</dbReference>
<sequence>MNVDPATRTARVGAGVRSGRLQAAAAAHGLTGLPGSSPVVSVAGVALGGGLSWFGRKHGWISDGVTAFEIVDAEGNQRHVTAGTDPDMFWALRGAGGNFAIVTALEVALHPAPHLYGGRTLWTAGHAPAVADAFRRITATAPDELTAWLDLLHFPGAPPMVAVDATYLGAEDEARDLLAPLDLLPAPLSDSRKTMSVAELGSITAEPTDPGAGLSRAELLTTLDDDATEALLRNPIAPLLSVQLRHLGGAFTRPSDSPHGPLTEPYALYLFGLPTDPAAAAAVTARQRDLAAALPASGRKPYTFLNPDEDASDAFTPEATARLRTLKRQLDPHNLFRANFPVA</sequence>
<dbReference type="AlphaFoldDB" id="A0A6V8K292"/>
<keyword evidence="3" id="KW-0285">Flavoprotein</keyword>
<dbReference type="Proteomes" id="UP000482800">
    <property type="component" value="Unassembled WGS sequence"/>
</dbReference>
<dbReference type="Gene3D" id="3.30.465.10">
    <property type="match status" value="1"/>
</dbReference>
<evidence type="ECO:0000256" key="5">
    <source>
        <dbReference type="ARBA" id="ARBA00023002"/>
    </source>
</evidence>
<dbReference type="GO" id="GO:0016491">
    <property type="term" value="F:oxidoreductase activity"/>
    <property type="evidence" value="ECO:0007669"/>
    <property type="project" value="UniProtKB-KW"/>
</dbReference>
<dbReference type="InterPro" id="IPR016166">
    <property type="entry name" value="FAD-bd_PCMH"/>
</dbReference>
<organism evidence="7 8">
    <name type="scientific">Phytohabitans houttuyneae</name>
    <dbReference type="NCBI Taxonomy" id="1076126"/>
    <lineage>
        <taxon>Bacteria</taxon>
        <taxon>Bacillati</taxon>
        <taxon>Actinomycetota</taxon>
        <taxon>Actinomycetes</taxon>
        <taxon>Micromonosporales</taxon>
        <taxon>Micromonosporaceae</taxon>
    </lineage>
</organism>
<name>A0A6V8K292_9ACTN</name>
<evidence type="ECO:0000313" key="8">
    <source>
        <dbReference type="Proteomes" id="UP000482800"/>
    </source>
</evidence>
<comment type="caution">
    <text evidence="7">The sequence shown here is derived from an EMBL/GenBank/DDBJ whole genome shotgun (WGS) entry which is preliminary data.</text>
</comment>
<keyword evidence="5" id="KW-0560">Oxidoreductase</keyword>
<keyword evidence="8" id="KW-1185">Reference proteome</keyword>
<proteinExistence type="inferred from homology"/>
<dbReference type="InterPro" id="IPR016169">
    <property type="entry name" value="FAD-bd_PCMH_sub2"/>
</dbReference>
<dbReference type="PANTHER" id="PTHR42973:SF39">
    <property type="entry name" value="FAD-BINDING PCMH-TYPE DOMAIN-CONTAINING PROTEIN"/>
    <property type="match status" value="1"/>
</dbReference>
<evidence type="ECO:0000256" key="4">
    <source>
        <dbReference type="ARBA" id="ARBA00022827"/>
    </source>
</evidence>
<dbReference type="InterPro" id="IPR006094">
    <property type="entry name" value="Oxid_FAD_bind_N"/>
</dbReference>
<keyword evidence="4" id="KW-0274">FAD</keyword>
<dbReference type="Gene3D" id="3.40.462.20">
    <property type="match status" value="1"/>
</dbReference>
<dbReference type="SUPFAM" id="SSF56176">
    <property type="entry name" value="FAD-binding/transporter-associated domain-like"/>
    <property type="match status" value="1"/>
</dbReference>
<comment type="similarity">
    <text evidence="2">Belongs to the oxygen-dependent FAD-linked oxidoreductase family.</text>
</comment>
<dbReference type="InterPro" id="IPR036318">
    <property type="entry name" value="FAD-bd_PCMH-like_sf"/>
</dbReference>
<gene>
    <name evidence="7" type="ORF">Phou_005880</name>
</gene>